<evidence type="ECO:0000313" key="3">
    <source>
        <dbReference type="EMBL" id="GAA2359837.1"/>
    </source>
</evidence>
<name>A0ABP5TUY7_9ACTN</name>
<evidence type="ECO:0000256" key="1">
    <source>
        <dbReference type="SAM" id="MobiDB-lite"/>
    </source>
</evidence>
<feature type="compositionally biased region" description="Low complexity" evidence="1">
    <location>
        <begin position="75"/>
        <end position="87"/>
    </location>
</feature>
<keyword evidence="2" id="KW-0472">Membrane</keyword>
<organism evidence="3 4">
    <name type="scientific">Dactylosporangium salmoneum</name>
    <dbReference type="NCBI Taxonomy" id="53361"/>
    <lineage>
        <taxon>Bacteria</taxon>
        <taxon>Bacillati</taxon>
        <taxon>Actinomycetota</taxon>
        <taxon>Actinomycetes</taxon>
        <taxon>Micromonosporales</taxon>
        <taxon>Micromonosporaceae</taxon>
        <taxon>Dactylosporangium</taxon>
    </lineage>
</organism>
<accession>A0ABP5TUY7</accession>
<gene>
    <name evidence="3" type="ORF">GCM10010170_054330</name>
</gene>
<protein>
    <submittedName>
        <fullName evidence="3">Uncharacterized protein</fullName>
    </submittedName>
</protein>
<feature type="region of interest" description="Disordered" evidence="1">
    <location>
        <begin position="65"/>
        <end position="130"/>
    </location>
</feature>
<feature type="transmembrane region" description="Helical" evidence="2">
    <location>
        <begin position="47"/>
        <end position="64"/>
    </location>
</feature>
<dbReference type="EMBL" id="BAAARV010000046">
    <property type="protein sequence ID" value="GAA2359837.1"/>
    <property type="molecule type" value="Genomic_DNA"/>
</dbReference>
<reference evidence="4" key="1">
    <citation type="journal article" date="2019" name="Int. J. Syst. Evol. Microbiol.">
        <title>The Global Catalogue of Microorganisms (GCM) 10K type strain sequencing project: providing services to taxonomists for standard genome sequencing and annotation.</title>
        <authorList>
            <consortium name="The Broad Institute Genomics Platform"/>
            <consortium name="The Broad Institute Genome Sequencing Center for Infectious Disease"/>
            <person name="Wu L."/>
            <person name="Ma J."/>
        </authorList>
    </citation>
    <scope>NUCLEOTIDE SEQUENCE [LARGE SCALE GENOMIC DNA]</scope>
    <source>
        <strain evidence="4">JCM 3272</strain>
    </source>
</reference>
<feature type="compositionally biased region" description="Pro residues" evidence="1">
    <location>
        <begin position="88"/>
        <end position="99"/>
    </location>
</feature>
<comment type="caution">
    <text evidence="3">The sequence shown here is derived from an EMBL/GenBank/DDBJ whole genome shotgun (WGS) entry which is preliminary data.</text>
</comment>
<evidence type="ECO:0000313" key="4">
    <source>
        <dbReference type="Proteomes" id="UP001501444"/>
    </source>
</evidence>
<sequence length="130" mass="13353">MNVDIEGRLRSALAAQAARVTPERLRPAVPPTALTVRRPASMFVRRAGWVAAMLLLVTVAIVTLRPTGSEPQQPPTVVTPSPSGSYDPPSPSSLPPASPSPAARSQDGVIPSPGHSVASPDIGSPAPQPS</sequence>
<keyword evidence="4" id="KW-1185">Reference proteome</keyword>
<proteinExistence type="predicted"/>
<evidence type="ECO:0000256" key="2">
    <source>
        <dbReference type="SAM" id="Phobius"/>
    </source>
</evidence>
<keyword evidence="2" id="KW-1133">Transmembrane helix</keyword>
<keyword evidence="2" id="KW-0812">Transmembrane</keyword>
<dbReference type="Proteomes" id="UP001501444">
    <property type="component" value="Unassembled WGS sequence"/>
</dbReference>
<dbReference type="RefSeq" id="WP_344615335.1">
    <property type="nucleotide sequence ID" value="NZ_BAAARV010000046.1"/>
</dbReference>